<name>W7TJ82_9STRA</name>
<keyword evidence="3" id="KW-1185">Reference proteome</keyword>
<protein>
    <submittedName>
        <fullName evidence="2">Uncharacterized protein</fullName>
    </submittedName>
</protein>
<dbReference type="AlphaFoldDB" id="W7TJ82"/>
<dbReference type="EMBL" id="AZIL01003117">
    <property type="protein sequence ID" value="EWM20406.1"/>
    <property type="molecule type" value="Genomic_DNA"/>
</dbReference>
<comment type="caution">
    <text evidence="2">The sequence shown here is derived from an EMBL/GenBank/DDBJ whole genome shotgun (WGS) entry which is preliminary data.</text>
</comment>
<gene>
    <name evidence="2" type="ORF">Naga_101110g1</name>
</gene>
<evidence type="ECO:0000256" key="1">
    <source>
        <dbReference type="SAM" id="MobiDB-lite"/>
    </source>
</evidence>
<feature type="compositionally biased region" description="Basic residues" evidence="1">
    <location>
        <begin position="29"/>
        <end position="39"/>
    </location>
</feature>
<organism evidence="2 3">
    <name type="scientific">Nannochloropsis gaditana</name>
    <dbReference type="NCBI Taxonomy" id="72520"/>
    <lineage>
        <taxon>Eukaryota</taxon>
        <taxon>Sar</taxon>
        <taxon>Stramenopiles</taxon>
        <taxon>Ochrophyta</taxon>
        <taxon>Eustigmatophyceae</taxon>
        <taxon>Eustigmatales</taxon>
        <taxon>Monodopsidaceae</taxon>
        <taxon>Nannochloropsis</taxon>
    </lineage>
</organism>
<dbReference type="Proteomes" id="UP000019335">
    <property type="component" value="Unassembled WGS sequence"/>
</dbReference>
<proteinExistence type="predicted"/>
<sequence length="123" mass="14079">MTTTRHFPSLLDAFCIPRSMPDIVSVRSPKSHPPRRGHAGNKAGVQTRSTQEQRRCAAELRLALIWNEEIGKIISYSYALPHVFNPDFGSKWQEIIGGRLLWSTLIHGKKMLYRQTMTWKGFA</sequence>
<evidence type="ECO:0000313" key="2">
    <source>
        <dbReference type="EMBL" id="EWM20406.1"/>
    </source>
</evidence>
<reference evidence="2 3" key="1">
    <citation type="journal article" date="2014" name="Mol. Plant">
        <title>Chromosome Scale Genome Assembly and Transcriptome Profiling of Nannochloropsis gaditana in Nitrogen Depletion.</title>
        <authorList>
            <person name="Corteggiani Carpinelli E."/>
            <person name="Telatin A."/>
            <person name="Vitulo N."/>
            <person name="Forcato C."/>
            <person name="D'Angelo M."/>
            <person name="Schiavon R."/>
            <person name="Vezzi A."/>
            <person name="Giacometti G.M."/>
            <person name="Morosinotto T."/>
            <person name="Valle G."/>
        </authorList>
    </citation>
    <scope>NUCLEOTIDE SEQUENCE [LARGE SCALE GENOMIC DNA]</scope>
    <source>
        <strain evidence="2 3">B-31</strain>
    </source>
</reference>
<accession>W7TJ82</accession>
<feature type="region of interest" description="Disordered" evidence="1">
    <location>
        <begin position="25"/>
        <end position="51"/>
    </location>
</feature>
<evidence type="ECO:0000313" key="3">
    <source>
        <dbReference type="Proteomes" id="UP000019335"/>
    </source>
</evidence>